<protein>
    <submittedName>
        <fullName evidence="6">Carbohydrate ABC transporter substrate-binding protein, CUT1 family</fullName>
    </submittedName>
</protein>
<keyword evidence="5" id="KW-0449">Lipoprotein</keyword>
<dbReference type="Proteomes" id="UP000199413">
    <property type="component" value="Unassembled WGS sequence"/>
</dbReference>
<proteinExistence type="predicted"/>
<keyword evidence="3" id="KW-0472">Membrane</keyword>
<dbReference type="PANTHER" id="PTHR43649:SF33">
    <property type="entry name" value="POLYGALACTURONAN_RHAMNOGALACTURONAN-BINDING PROTEIN YTCQ"/>
    <property type="match status" value="1"/>
</dbReference>
<name>A0A1C6SYS3_9ACTN</name>
<dbReference type="AlphaFoldDB" id="A0A1C6SYS3"/>
<keyword evidence="1" id="KW-1003">Cell membrane</keyword>
<keyword evidence="7" id="KW-1185">Reference proteome</keyword>
<dbReference type="SUPFAM" id="SSF53850">
    <property type="entry name" value="Periplasmic binding protein-like II"/>
    <property type="match status" value="1"/>
</dbReference>
<keyword evidence="2" id="KW-0732">Signal</keyword>
<evidence type="ECO:0000256" key="5">
    <source>
        <dbReference type="ARBA" id="ARBA00023288"/>
    </source>
</evidence>
<dbReference type="STRING" id="568872.GA0070624_5047"/>
<dbReference type="InterPro" id="IPR050490">
    <property type="entry name" value="Bact_solute-bd_prot1"/>
</dbReference>
<dbReference type="RefSeq" id="WP_091345220.1">
    <property type="nucleotide sequence ID" value="NZ_FMHV01000002.1"/>
</dbReference>
<organism evidence="6 7">
    <name type="scientific">Micromonospora rhizosphaerae</name>
    <dbReference type="NCBI Taxonomy" id="568872"/>
    <lineage>
        <taxon>Bacteria</taxon>
        <taxon>Bacillati</taxon>
        <taxon>Actinomycetota</taxon>
        <taxon>Actinomycetes</taxon>
        <taxon>Micromonosporales</taxon>
        <taxon>Micromonosporaceae</taxon>
        <taxon>Micromonospora</taxon>
    </lineage>
</organism>
<gene>
    <name evidence="6" type="ORF">GA0070624_5047</name>
</gene>
<evidence type="ECO:0000313" key="7">
    <source>
        <dbReference type="Proteomes" id="UP000199413"/>
    </source>
</evidence>
<keyword evidence="4" id="KW-0564">Palmitate</keyword>
<evidence type="ECO:0000256" key="3">
    <source>
        <dbReference type="ARBA" id="ARBA00023136"/>
    </source>
</evidence>
<reference evidence="7" key="1">
    <citation type="submission" date="2016-06" db="EMBL/GenBank/DDBJ databases">
        <authorList>
            <person name="Varghese N."/>
            <person name="Submissions Spin"/>
        </authorList>
    </citation>
    <scope>NUCLEOTIDE SEQUENCE [LARGE SCALE GENOMIC DNA]</scope>
    <source>
        <strain evidence="7">DSM 45431</strain>
    </source>
</reference>
<evidence type="ECO:0000256" key="1">
    <source>
        <dbReference type="ARBA" id="ARBA00022475"/>
    </source>
</evidence>
<dbReference type="PROSITE" id="PS51318">
    <property type="entry name" value="TAT"/>
    <property type="match status" value="1"/>
</dbReference>
<dbReference type="PANTHER" id="PTHR43649">
    <property type="entry name" value="ARABINOSE-BINDING PROTEIN-RELATED"/>
    <property type="match status" value="1"/>
</dbReference>
<evidence type="ECO:0000313" key="6">
    <source>
        <dbReference type="EMBL" id="SCL34648.1"/>
    </source>
</evidence>
<sequence>MAIPRSPASAQLSRRDVLRWGLALGAAAPLLSACGGVSTSGGGGDGALTFLSTQFTPVEEAERVRGILKDAYPGRVSYVVGDSSQAGTQVRSQVSSGDVRINLLGGLHGDFTPLAGDNLEDLSDLMRELSDKGYSSNLQELAKAGTDRTWYIPWAQATYLLAVKKSALEHLPSGADVKALTYDQYLDWAIAARRANGGKAQFGLPAGPKGLLHRFLQGHLYPSYTGALVTAFRSDDAVTMWKYLKELWANTTPASTNFDFMQEPLAAGQVTVAWDHAARLVGAPQAAPDDWMMVPAPAGPKGRGYMTVVLGLGIPKGAPHADKAKDVIKALSQPKTQIELLRQNAFFPTVKAEIPADLPPAIRLEADAVRAQQEAPNGILSLPPVGLGKRDGEMSKIFRDAFTAIVLEGADVRRTLDSQAKNMKTILDEVKVPCWAPDPVVPGQTCAVG</sequence>
<dbReference type="Pfam" id="PF01547">
    <property type="entry name" value="SBP_bac_1"/>
    <property type="match status" value="1"/>
</dbReference>
<dbReference type="OrthoDB" id="23936at2"/>
<evidence type="ECO:0000256" key="2">
    <source>
        <dbReference type="ARBA" id="ARBA00022729"/>
    </source>
</evidence>
<dbReference type="Gene3D" id="3.40.190.10">
    <property type="entry name" value="Periplasmic binding protein-like II"/>
    <property type="match status" value="1"/>
</dbReference>
<dbReference type="PROSITE" id="PS51257">
    <property type="entry name" value="PROKAR_LIPOPROTEIN"/>
    <property type="match status" value="1"/>
</dbReference>
<accession>A0A1C6SYS3</accession>
<dbReference type="EMBL" id="FMHV01000002">
    <property type="protein sequence ID" value="SCL34648.1"/>
    <property type="molecule type" value="Genomic_DNA"/>
</dbReference>
<dbReference type="InterPro" id="IPR006059">
    <property type="entry name" value="SBP"/>
</dbReference>
<evidence type="ECO:0000256" key="4">
    <source>
        <dbReference type="ARBA" id="ARBA00023139"/>
    </source>
</evidence>
<dbReference type="InterPro" id="IPR006311">
    <property type="entry name" value="TAT_signal"/>
</dbReference>